<organism evidence="1 2">
    <name type="scientific">Leptotrombidium deliense</name>
    <dbReference type="NCBI Taxonomy" id="299467"/>
    <lineage>
        <taxon>Eukaryota</taxon>
        <taxon>Metazoa</taxon>
        <taxon>Ecdysozoa</taxon>
        <taxon>Arthropoda</taxon>
        <taxon>Chelicerata</taxon>
        <taxon>Arachnida</taxon>
        <taxon>Acari</taxon>
        <taxon>Acariformes</taxon>
        <taxon>Trombidiformes</taxon>
        <taxon>Prostigmata</taxon>
        <taxon>Anystina</taxon>
        <taxon>Parasitengona</taxon>
        <taxon>Trombiculoidea</taxon>
        <taxon>Trombiculidae</taxon>
        <taxon>Leptotrombidium</taxon>
    </lineage>
</organism>
<gene>
    <name evidence="1" type="ORF">B4U80_07179</name>
</gene>
<dbReference type="VEuPathDB" id="VectorBase:LDEU011538"/>
<evidence type="ECO:0000313" key="1">
    <source>
        <dbReference type="EMBL" id="RWS20502.1"/>
    </source>
</evidence>
<evidence type="ECO:0000313" key="2">
    <source>
        <dbReference type="Proteomes" id="UP000288716"/>
    </source>
</evidence>
<proteinExistence type="predicted"/>
<reference evidence="1 2" key="1">
    <citation type="journal article" date="2018" name="Gigascience">
        <title>Genomes of trombidid mites reveal novel predicted allergens and laterally-transferred genes associated with secondary metabolism.</title>
        <authorList>
            <person name="Dong X."/>
            <person name="Chaisiri K."/>
            <person name="Xia D."/>
            <person name="Armstrong S.D."/>
            <person name="Fang Y."/>
            <person name="Donnelly M.J."/>
            <person name="Kadowaki T."/>
            <person name="McGarry J.W."/>
            <person name="Darby A.C."/>
            <person name="Makepeace B.L."/>
        </authorList>
    </citation>
    <scope>NUCLEOTIDE SEQUENCE [LARGE SCALE GENOMIC DNA]</scope>
    <source>
        <strain evidence="1">UoL-UT</strain>
    </source>
</reference>
<sequence>MRSHISAGQTTKHKQSLYFCRNGFYSFHSDEKLKHKDTCYNKRDNKTSHKSISEFQESYEKIKNTIRLLC</sequence>
<protein>
    <submittedName>
        <fullName evidence="1">Uncharacterized protein</fullName>
    </submittedName>
</protein>
<dbReference type="AlphaFoldDB" id="A0A443RZ12"/>
<name>A0A443RZ12_9ACAR</name>
<comment type="caution">
    <text evidence="1">The sequence shown here is derived from an EMBL/GenBank/DDBJ whole genome shotgun (WGS) entry which is preliminary data.</text>
</comment>
<accession>A0A443RZ12</accession>
<dbReference type="EMBL" id="NCKV01017198">
    <property type="protein sequence ID" value="RWS20502.1"/>
    <property type="molecule type" value="Genomic_DNA"/>
</dbReference>
<keyword evidence="2" id="KW-1185">Reference proteome</keyword>
<dbReference type="Proteomes" id="UP000288716">
    <property type="component" value="Unassembled WGS sequence"/>
</dbReference>